<comment type="similarity">
    <text evidence="1">Belongs to the peptidase S45 family.</text>
</comment>
<dbReference type="RefSeq" id="WP_408334856.1">
    <property type="nucleotide sequence ID" value="NZ_JAQQFH010000048.1"/>
</dbReference>
<dbReference type="InterPro" id="IPR043146">
    <property type="entry name" value="Penicillin_amidase_N_B-knob"/>
</dbReference>
<sequence length="884" mass="93421">MQKLKTVLALGAGVLAALIGVGCTTGVASGDNGRAANAAGNPRPEHVRVQIRRMADGVPHIEAADWTSLGYGVGFAQASDNLCTMADAFVTYRGERSRYFGADAHLPLHSTYGQPKNIDADFFFRLIDTNEIVETYRQAQPPQIRQLVHGFAAGYNRVVQSVRDGSAPARQYQACRGQAWLSDITEADIYRRLYAANLAGGYAQFVTAIATATPPSGNAQTSSTERRNSAEAGIQTASLDSAAQALSQQYFQAGGHVGLGSNGIAFGGDATPDGQPLLFGNPHWFWRGPDRFYQQQLTIPGQLNVSGAGFLGVPLVMIGFNDSVAWTHTVSSARRFGVFQLSLQQGKPTTYLFDGKPEPMTAVPLTIDVLDGNGQLIKRTRTLYRTRFGPLVNLGAMSPAFAWNGQQAFAIRDINADNFRVFRNFLAWDQARSLDDFIAIQRRLAAVPWVNTLAIGRGDRRAWYADIGAVPNVPDELAARCAPKLAPAFAKGAPGVPLLDGSRSSCNWRTDAGSPQPGAFAASSMPSLLRTDYVANMNNSYWLTNPAQPLTGYPRIFGGAPEAPGLRARLGHLMIAQRMAGSDGLPGRGATNATVRNLSLNSRVLSAELFKAALLAQVCVADSANRIEVSVPNDPAAAASAANAANAANAASTPGAPASRKVDIAAACRVLRGWDNTGATQSRGAPLWGAFWSRAEKIGDAKLYATQFDPADPLNTPRGLQTDPARLGAALGAAVLDLQKYGVAIDATTGELLSVTENGRRIPLYGGCSETGYFTAACVFGASRAKPAADAADLAGNSYMQTVGFAQPGAEGGPVAYTMMADAQSDDPGSPYFSAGTLRYASKDWLRMPFATGIASDAPGGANRNDTIRLDATIDAAAVTGARQ</sequence>
<dbReference type="PANTHER" id="PTHR34218:SF3">
    <property type="entry name" value="ACYL-HOMOSERINE LACTONE ACYLASE PVDQ"/>
    <property type="match status" value="1"/>
</dbReference>
<dbReference type="PROSITE" id="PS51257">
    <property type="entry name" value="PROKAR_LIPOPROTEIN"/>
    <property type="match status" value="1"/>
</dbReference>
<evidence type="ECO:0000313" key="6">
    <source>
        <dbReference type="EMBL" id="MFL9884880.1"/>
    </source>
</evidence>
<dbReference type="Gene3D" id="1.10.1400.10">
    <property type="match status" value="1"/>
</dbReference>
<keyword evidence="3" id="KW-0378">Hydrolase</keyword>
<evidence type="ECO:0000256" key="5">
    <source>
        <dbReference type="SAM" id="MobiDB-lite"/>
    </source>
</evidence>
<dbReference type="Pfam" id="PF01804">
    <property type="entry name" value="Penicil_amidase"/>
    <property type="match status" value="1"/>
</dbReference>
<dbReference type="SUPFAM" id="SSF56235">
    <property type="entry name" value="N-terminal nucleophile aminohydrolases (Ntn hydrolases)"/>
    <property type="match status" value="1"/>
</dbReference>
<reference evidence="6 7" key="1">
    <citation type="journal article" date="2024" name="Chem. Sci.">
        <title>Discovery of megapolipeptins by genome mining of a Burkholderiales bacteria collection.</title>
        <authorList>
            <person name="Paulo B.S."/>
            <person name="Recchia M.J.J."/>
            <person name="Lee S."/>
            <person name="Fergusson C.H."/>
            <person name="Romanowski S.B."/>
            <person name="Hernandez A."/>
            <person name="Krull N."/>
            <person name="Liu D.Y."/>
            <person name="Cavanagh H."/>
            <person name="Bos A."/>
            <person name="Gray C.A."/>
            <person name="Murphy B.T."/>
            <person name="Linington R.G."/>
            <person name="Eustaquio A.S."/>
        </authorList>
    </citation>
    <scope>NUCLEOTIDE SEQUENCE [LARGE SCALE GENOMIC DNA]</scope>
    <source>
        <strain evidence="6 7">RL16-012-BIC-B</strain>
    </source>
</reference>
<evidence type="ECO:0000256" key="1">
    <source>
        <dbReference type="ARBA" id="ARBA00006586"/>
    </source>
</evidence>
<name>A0ABW8ZQH1_9BURK</name>
<dbReference type="Proteomes" id="UP001629249">
    <property type="component" value="Unassembled WGS sequence"/>
</dbReference>
<keyword evidence="2" id="KW-0732">Signal</keyword>
<keyword evidence="7" id="KW-1185">Reference proteome</keyword>
<feature type="region of interest" description="Disordered" evidence="5">
    <location>
        <begin position="213"/>
        <end position="233"/>
    </location>
</feature>
<accession>A0ABW8ZQH1</accession>
<keyword evidence="4" id="KW-0865">Zymogen</keyword>
<feature type="compositionally biased region" description="Polar residues" evidence="5">
    <location>
        <begin position="213"/>
        <end position="223"/>
    </location>
</feature>
<protein>
    <submittedName>
        <fullName evidence="6">Penicillin acylase family protein</fullName>
    </submittedName>
</protein>
<evidence type="ECO:0000256" key="2">
    <source>
        <dbReference type="ARBA" id="ARBA00022729"/>
    </source>
</evidence>
<dbReference type="InterPro" id="IPR029055">
    <property type="entry name" value="Ntn_hydrolases_N"/>
</dbReference>
<evidence type="ECO:0000313" key="7">
    <source>
        <dbReference type="Proteomes" id="UP001629249"/>
    </source>
</evidence>
<dbReference type="InterPro" id="IPR043147">
    <property type="entry name" value="Penicillin_amidase_A-knob"/>
</dbReference>
<dbReference type="InterPro" id="IPR002692">
    <property type="entry name" value="S45"/>
</dbReference>
<dbReference type="EMBL" id="JAQQFN010000012">
    <property type="protein sequence ID" value="MFL9884880.1"/>
    <property type="molecule type" value="Genomic_DNA"/>
</dbReference>
<dbReference type="PANTHER" id="PTHR34218">
    <property type="entry name" value="PEPTIDASE S45 PENICILLIN AMIDASE"/>
    <property type="match status" value="1"/>
</dbReference>
<organism evidence="6 7">
    <name type="scientific">Paraburkholderia agricolaris</name>
    <dbReference type="NCBI Taxonomy" id="2152888"/>
    <lineage>
        <taxon>Bacteria</taxon>
        <taxon>Pseudomonadati</taxon>
        <taxon>Pseudomonadota</taxon>
        <taxon>Betaproteobacteria</taxon>
        <taxon>Burkholderiales</taxon>
        <taxon>Burkholderiaceae</taxon>
        <taxon>Paraburkholderia</taxon>
    </lineage>
</organism>
<evidence type="ECO:0000256" key="4">
    <source>
        <dbReference type="ARBA" id="ARBA00023145"/>
    </source>
</evidence>
<proteinExistence type="inferred from homology"/>
<dbReference type="InterPro" id="IPR023343">
    <property type="entry name" value="Penicillin_amidase_dom1"/>
</dbReference>
<dbReference type="Gene3D" id="3.60.20.10">
    <property type="entry name" value="Glutamine Phosphoribosylpyrophosphate, subunit 1, domain 1"/>
    <property type="match status" value="1"/>
</dbReference>
<dbReference type="Gene3D" id="1.10.439.10">
    <property type="entry name" value="Penicillin Amidohydrolase, domain 1"/>
    <property type="match status" value="1"/>
</dbReference>
<comment type="caution">
    <text evidence="6">The sequence shown here is derived from an EMBL/GenBank/DDBJ whole genome shotgun (WGS) entry which is preliminary data.</text>
</comment>
<evidence type="ECO:0000256" key="3">
    <source>
        <dbReference type="ARBA" id="ARBA00022801"/>
    </source>
</evidence>
<dbReference type="Gene3D" id="2.30.120.10">
    <property type="match status" value="1"/>
</dbReference>
<gene>
    <name evidence="6" type="ORF">PQR66_17700</name>
</gene>